<dbReference type="Pfam" id="PF00440">
    <property type="entry name" value="TetR_N"/>
    <property type="match status" value="1"/>
</dbReference>
<dbReference type="PATRIC" id="fig|1449976.3.peg.2327"/>
<protein>
    <submittedName>
        <fullName evidence="6">TetR family transcription regulator</fullName>
    </submittedName>
</protein>
<sequence length="188" mass="20188">MTDQAKPLRADARRNRAKVLAAAEQVFAEFGASVSTEQVAARAGVAIGTVFRHFPTKQELLRALLRELLARRTEELTTLLAEGDPATALFEFFTRLVAEAAANKAVVDLLAEAGMDVQVAEQVRSFQHALAQLLDRAKLAGAVRADVRLDEVLALLGAISQGALLGSWDRDLQTRTLAIVFTGLLPGG</sequence>
<keyword evidence="2 4" id="KW-0238">DNA-binding</keyword>
<dbReference type="PANTHER" id="PTHR30055">
    <property type="entry name" value="HTH-TYPE TRANSCRIPTIONAL REGULATOR RUTR"/>
    <property type="match status" value="1"/>
</dbReference>
<dbReference type="SUPFAM" id="SSF46689">
    <property type="entry name" value="Homeodomain-like"/>
    <property type="match status" value="1"/>
</dbReference>
<dbReference type="Proteomes" id="UP000019225">
    <property type="component" value="Chromosome"/>
</dbReference>
<organism evidence="6 7">
    <name type="scientific">Kutzneria albida DSM 43870</name>
    <dbReference type="NCBI Taxonomy" id="1449976"/>
    <lineage>
        <taxon>Bacteria</taxon>
        <taxon>Bacillati</taxon>
        <taxon>Actinomycetota</taxon>
        <taxon>Actinomycetes</taxon>
        <taxon>Pseudonocardiales</taxon>
        <taxon>Pseudonocardiaceae</taxon>
        <taxon>Kutzneria</taxon>
    </lineage>
</organism>
<evidence type="ECO:0000259" key="5">
    <source>
        <dbReference type="PROSITE" id="PS50977"/>
    </source>
</evidence>
<dbReference type="PROSITE" id="PS50977">
    <property type="entry name" value="HTH_TETR_2"/>
    <property type="match status" value="1"/>
</dbReference>
<accession>W5W4K0</accession>
<dbReference type="EMBL" id="CP007155">
    <property type="protein sequence ID" value="AHH95695.1"/>
    <property type="molecule type" value="Genomic_DNA"/>
</dbReference>
<keyword evidence="7" id="KW-1185">Reference proteome</keyword>
<dbReference type="Pfam" id="PF21597">
    <property type="entry name" value="TetR_C_43"/>
    <property type="match status" value="1"/>
</dbReference>
<feature type="DNA-binding region" description="H-T-H motif" evidence="4">
    <location>
        <begin position="35"/>
        <end position="54"/>
    </location>
</feature>
<dbReference type="STRING" id="1449976.KALB_2327"/>
<dbReference type="GO" id="GO:0000976">
    <property type="term" value="F:transcription cis-regulatory region binding"/>
    <property type="evidence" value="ECO:0007669"/>
    <property type="project" value="TreeGrafter"/>
</dbReference>
<feature type="domain" description="HTH tetR-type" evidence="5">
    <location>
        <begin position="13"/>
        <end position="72"/>
    </location>
</feature>
<name>W5W4K0_9PSEU</name>
<dbReference type="AlphaFoldDB" id="W5W4K0"/>
<dbReference type="OrthoDB" id="9795011at2"/>
<dbReference type="eggNOG" id="COG1309">
    <property type="taxonomic scope" value="Bacteria"/>
</dbReference>
<keyword evidence="3" id="KW-0804">Transcription</keyword>
<keyword evidence="1" id="KW-0805">Transcription regulation</keyword>
<dbReference type="SUPFAM" id="SSF48498">
    <property type="entry name" value="Tetracyclin repressor-like, C-terminal domain"/>
    <property type="match status" value="1"/>
</dbReference>
<evidence type="ECO:0000256" key="4">
    <source>
        <dbReference type="PROSITE-ProRule" id="PRU00335"/>
    </source>
</evidence>
<reference evidence="6 7" key="1">
    <citation type="journal article" date="2014" name="BMC Genomics">
        <title>Complete genome sequence of producer of the glycopeptide antibiotic Aculeximycin Kutzneria albida DSM 43870T, a representative of minor genus of Pseudonocardiaceae.</title>
        <authorList>
            <person name="Rebets Y."/>
            <person name="Tokovenko B."/>
            <person name="Lushchyk I."/>
            <person name="Ruckert C."/>
            <person name="Zaburannyi N."/>
            <person name="Bechthold A."/>
            <person name="Kalinowski J."/>
            <person name="Luzhetskyy A."/>
        </authorList>
    </citation>
    <scope>NUCLEOTIDE SEQUENCE [LARGE SCALE GENOMIC DNA]</scope>
    <source>
        <strain evidence="6">DSM 43870</strain>
    </source>
</reference>
<dbReference type="GO" id="GO:0003700">
    <property type="term" value="F:DNA-binding transcription factor activity"/>
    <property type="evidence" value="ECO:0007669"/>
    <property type="project" value="TreeGrafter"/>
</dbReference>
<evidence type="ECO:0000256" key="1">
    <source>
        <dbReference type="ARBA" id="ARBA00023015"/>
    </source>
</evidence>
<dbReference type="KEGG" id="kal:KALB_2327"/>
<dbReference type="InterPro" id="IPR050109">
    <property type="entry name" value="HTH-type_TetR-like_transc_reg"/>
</dbReference>
<dbReference type="InterPro" id="IPR049445">
    <property type="entry name" value="TetR_SbtR-like_C"/>
</dbReference>
<dbReference type="HOGENOM" id="CLU_069356_17_1_11"/>
<proteinExistence type="predicted"/>
<dbReference type="PANTHER" id="PTHR30055:SF234">
    <property type="entry name" value="HTH-TYPE TRANSCRIPTIONAL REGULATOR BETI"/>
    <property type="match status" value="1"/>
</dbReference>
<evidence type="ECO:0000313" key="6">
    <source>
        <dbReference type="EMBL" id="AHH95695.1"/>
    </source>
</evidence>
<dbReference type="InterPro" id="IPR009057">
    <property type="entry name" value="Homeodomain-like_sf"/>
</dbReference>
<dbReference type="Gene3D" id="1.10.357.10">
    <property type="entry name" value="Tetracycline Repressor, domain 2"/>
    <property type="match status" value="1"/>
</dbReference>
<gene>
    <name evidence="6" type="ORF">KALB_2327</name>
</gene>
<evidence type="ECO:0000256" key="3">
    <source>
        <dbReference type="ARBA" id="ARBA00023163"/>
    </source>
</evidence>
<dbReference type="InterPro" id="IPR001647">
    <property type="entry name" value="HTH_TetR"/>
</dbReference>
<evidence type="ECO:0000256" key="2">
    <source>
        <dbReference type="ARBA" id="ARBA00023125"/>
    </source>
</evidence>
<dbReference type="PRINTS" id="PR00455">
    <property type="entry name" value="HTHTETR"/>
</dbReference>
<evidence type="ECO:0000313" key="7">
    <source>
        <dbReference type="Proteomes" id="UP000019225"/>
    </source>
</evidence>
<dbReference type="InterPro" id="IPR036271">
    <property type="entry name" value="Tet_transcr_reg_TetR-rel_C_sf"/>
</dbReference>
<dbReference type="RefSeq" id="WP_030109557.1">
    <property type="nucleotide sequence ID" value="NZ_CP007155.1"/>
</dbReference>